<accession>A0ABP9APX8</accession>
<reference evidence="2" key="1">
    <citation type="journal article" date="2019" name="Int. J. Syst. Evol. Microbiol.">
        <title>The Global Catalogue of Microorganisms (GCM) 10K type strain sequencing project: providing services to taxonomists for standard genome sequencing and annotation.</title>
        <authorList>
            <consortium name="The Broad Institute Genomics Platform"/>
            <consortium name="The Broad Institute Genome Sequencing Center for Infectious Disease"/>
            <person name="Wu L."/>
            <person name="Ma J."/>
        </authorList>
    </citation>
    <scope>NUCLEOTIDE SEQUENCE [LARGE SCALE GENOMIC DNA]</scope>
    <source>
        <strain evidence="2">JCM 18537</strain>
    </source>
</reference>
<comment type="caution">
    <text evidence="1">The sequence shown here is derived from an EMBL/GenBank/DDBJ whole genome shotgun (WGS) entry which is preliminary data.</text>
</comment>
<dbReference type="Proteomes" id="UP001501645">
    <property type="component" value="Unassembled WGS sequence"/>
</dbReference>
<keyword evidence="2" id="KW-1185">Reference proteome</keyword>
<sequence length="323" mass="34923">MSAARAFPVRVRAFAGESPESYFRRLCEANAVTERDAWLVLRHQDPALWYEVGCPLGARYVAALGGLPDDFFTSVIGLAGAAGGESMGIAARAARREPSPPAPLCRRCARGEVVLALAPSGPICLRHRRWVAHDIDTRQLPRHNSAQRCLNGTLRGRGIGYRSSAIAATREALRRVKGERLPARKDAVVPLEVEISEFPDVVRLTALLTSDAMVRLLLNDELGTATRGIAIAYVAHVFLAGHGAADAIAAIRTAGREMSLGRGIPVIGPYTRVADLPDFASAITGSNDGIRTRLLRFLQTSENRRLHTPASRHASDSETARVR</sequence>
<name>A0ABP9APX8_9MICO</name>
<proteinExistence type="predicted"/>
<dbReference type="RefSeq" id="WP_345441463.1">
    <property type="nucleotide sequence ID" value="NZ_BAABKO010000006.1"/>
</dbReference>
<protein>
    <submittedName>
        <fullName evidence="1">Uncharacterized protein</fullName>
    </submittedName>
</protein>
<organism evidence="1 2">
    <name type="scientific">Microbacterium gilvum</name>
    <dbReference type="NCBI Taxonomy" id="1336204"/>
    <lineage>
        <taxon>Bacteria</taxon>
        <taxon>Bacillati</taxon>
        <taxon>Actinomycetota</taxon>
        <taxon>Actinomycetes</taxon>
        <taxon>Micrococcales</taxon>
        <taxon>Microbacteriaceae</taxon>
        <taxon>Microbacterium</taxon>
    </lineage>
</organism>
<evidence type="ECO:0000313" key="2">
    <source>
        <dbReference type="Proteomes" id="UP001501645"/>
    </source>
</evidence>
<dbReference type="EMBL" id="BAABKO010000006">
    <property type="protein sequence ID" value="GAA4784012.1"/>
    <property type="molecule type" value="Genomic_DNA"/>
</dbReference>
<evidence type="ECO:0000313" key="1">
    <source>
        <dbReference type="EMBL" id="GAA4784012.1"/>
    </source>
</evidence>
<gene>
    <name evidence="1" type="ORF">GCM10023351_31920</name>
</gene>